<dbReference type="PROSITE" id="PS51911">
    <property type="entry name" value="C2_AIDA"/>
    <property type="match status" value="1"/>
</dbReference>
<proteinExistence type="inferred from homology"/>
<dbReference type="InterPro" id="IPR023421">
    <property type="entry name" value="AIDA_N"/>
</dbReference>
<evidence type="ECO:0000313" key="4">
    <source>
        <dbReference type="EMBL" id="GAQ89813.1"/>
    </source>
</evidence>
<dbReference type="Gene3D" id="2.60.40.150">
    <property type="entry name" value="C2 domain"/>
    <property type="match status" value="1"/>
</dbReference>
<sequence length="287" mass="32149">MANRQELQGKWRKEYEKCLDSDTWGQVEEACELYRRLAAWLVSEDVASTMRLSTKEREFLTHVAGCLTIRAETLVGDGRGGLSLENMKQLTSSFSRLLVSDDLTLPFPVPTREIRRSLHRVASSGTMPNEADTGSHLPRAMLESPGDQSLSITIEKMGFKDATLFIDPFFTVSLTDRDGRLLEAAQDTPVTNNTKPNYVVSGATVHIQSPVNRVSQGAAIFIEMKHFKPKKKKTSTKAWCLLEMDEVKPGPAVLEIYSKPTDLSRKKLKLLSVKPLYLHVDLALRTL</sequence>
<dbReference type="PANTHER" id="PTHR28654">
    <property type="entry name" value="AXIN INTERACTOR, DORSALIZATION-ASSOCIATED PROTEIN"/>
    <property type="match status" value="1"/>
</dbReference>
<name>A0A1Y1IGQ0_KLENI</name>
<protein>
    <submittedName>
        <fullName evidence="4">Axin-interacting protein</fullName>
    </submittedName>
</protein>
<gene>
    <name evidence="4" type="ORF">KFL_005650050</name>
</gene>
<organism evidence="4 5">
    <name type="scientific">Klebsormidium nitens</name>
    <name type="common">Green alga</name>
    <name type="synonym">Ulothrix nitens</name>
    <dbReference type="NCBI Taxonomy" id="105231"/>
    <lineage>
        <taxon>Eukaryota</taxon>
        <taxon>Viridiplantae</taxon>
        <taxon>Streptophyta</taxon>
        <taxon>Klebsormidiophyceae</taxon>
        <taxon>Klebsormidiales</taxon>
        <taxon>Klebsormidiaceae</taxon>
        <taxon>Klebsormidium</taxon>
    </lineage>
</organism>
<dbReference type="AlphaFoldDB" id="A0A1Y1IGQ0"/>
<accession>A0A1Y1IGQ0</accession>
<dbReference type="InterPro" id="IPR036818">
    <property type="entry name" value="AIDA_N_sf"/>
</dbReference>
<dbReference type="Pfam" id="PF08910">
    <property type="entry name" value="Aida_N"/>
    <property type="match status" value="1"/>
</dbReference>
<evidence type="ECO:0000256" key="1">
    <source>
        <dbReference type="ARBA" id="ARBA00007205"/>
    </source>
</evidence>
<feature type="domain" description="C2 Aida-type" evidence="3">
    <location>
        <begin position="138"/>
        <end position="285"/>
    </location>
</feature>
<dbReference type="PANTHER" id="PTHR28654:SF1">
    <property type="entry name" value="AXIN INTERACTOR, DORSALIZATION-ASSOCIATED PROTEIN"/>
    <property type="match status" value="1"/>
</dbReference>
<dbReference type="InterPro" id="IPR035892">
    <property type="entry name" value="C2_domain_sf"/>
</dbReference>
<keyword evidence="2" id="KW-0217">Developmental protein</keyword>
<dbReference type="InterPro" id="IPR025939">
    <property type="entry name" value="Aida_C"/>
</dbReference>
<evidence type="ECO:0000313" key="5">
    <source>
        <dbReference type="Proteomes" id="UP000054558"/>
    </source>
</evidence>
<keyword evidence="5" id="KW-1185">Reference proteome</keyword>
<evidence type="ECO:0000259" key="3">
    <source>
        <dbReference type="PROSITE" id="PS51911"/>
    </source>
</evidence>
<comment type="similarity">
    <text evidence="1">Belongs to the AIDA family.</text>
</comment>
<dbReference type="OMA" id="KLHAAWC"/>
<dbReference type="GO" id="GO:0016020">
    <property type="term" value="C:membrane"/>
    <property type="evidence" value="ECO:0000318"/>
    <property type="project" value="GO_Central"/>
</dbReference>
<evidence type="ECO:0000256" key="2">
    <source>
        <dbReference type="ARBA" id="ARBA00022473"/>
    </source>
</evidence>
<dbReference type="SUPFAM" id="SSF109779">
    <property type="entry name" value="Domain from hypothetical 2610208m17rik protein"/>
    <property type="match status" value="1"/>
</dbReference>
<dbReference type="EMBL" id="DF237514">
    <property type="protein sequence ID" value="GAQ89813.1"/>
    <property type="molecule type" value="Genomic_DNA"/>
</dbReference>
<dbReference type="OrthoDB" id="428576at2759"/>
<dbReference type="GO" id="GO:0035091">
    <property type="term" value="F:phosphatidylinositol binding"/>
    <property type="evidence" value="ECO:0000318"/>
    <property type="project" value="GO_Central"/>
</dbReference>
<dbReference type="Proteomes" id="UP000054558">
    <property type="component" value="Unassembled WGS sequence"/>
</dbReference>
<dbReference type="Gene3D" id="1.20.120.360">
    <property type="entry name" value="Axin interactor, dorsalization-associated protein, N-terminal domain"/>
    <property type="match status" value="1"/>
</dbReference>
<reference evidence="4 5" key="1">
    <citation type="journal article" date="2014" name="Nat. Commun.">
        <title>Klebsormidium flaccidum genome reveals primary factors for plant terrestrial adaptation.</title>
        <authorList>
            <person name="Hori K."/>
            <person name="Maruyama F."/>
            <person name="Fujisawa T."/>
            <person name="Togashi T."/>
            <person name="Yamamoto N."/>
            <person name="Seo M."/>
            <person name="Sato S."/>
            <person name="Yamada T."/>
            <person name="Mori H."/>
            <person name="Tajima N."/>
            <person name="Moriyama T."/>
            <person name="Ikeuchi M."/>
            <person name="Watanabe M."/>
            <person name="Wada H."/>
            <person name="Kobayashi K."/>
            <person name="Saito M."/>
            <person name="Masuda T."/>
            <person name="Sasaki-Sekimoto Y."/>
            <person name="Mashiguchi K."/>
            <person name="Awai K."/>
            <person name="Shimojima M."/>
            <person name="Masuda S."/>
            <person name="Iwai M."/>
            <person name="Nobusawa T."/>
            <person name="Narise T."/>
            <person name="Kondo S."/>
            <person name="Saito H."/>
            <person name="Sato R."/>
            <person name="Murakawa M."/>
            <person name="Ihara Y."/>
            <person name="Oshima-Yamada Y."/>
            <person name="Ohtaka K."/>
            <person name="Satoh M."/>
            <person name="Sonobe K."/>
            <person name="Ishii M."/>
            <person name="Ohtani R."/>
            <person name="Kanamori-Sato M."/>
            <person name="Honoki R."/>
            <person name="Miyazaki D."/>
            <person name="Mochizuki H."/>
            <person name="Umetsu J."/>
            <person name="Higashi K."/>
            <person name="Shibata D."/>
            <person name="Kamiya Y."/>
            <person name="Sato N."/>
            <person name="Nakamura Y."/>
            <person name="Tabata S."/>
            <person name="Ida S."/>
            <person name="Kurokawa K."/>
            <person name="Ohta H."/>
        </authorList>
    </citation>
    <scope>NUCLEOTIDE SEQUENCE [LARGE SCALE GENOMIC DNA]</scope>
    <source>
        <strain evidence="4 5">NIES-2285</strain>
    </source>
</reference>
<dbReference type="Pfam" id="PF14186">
    <property type="entry name" value="Aida_C2"/>
    <property type="match status" value="1"/>
</dbReference>